<dbReference type="Proteomes" id="UP000051378">
    <property type="component" value="Unassembled WGS sequence"/>
</dbReference>
<comment type="caution">
    <text evidence="1">The sequence shown here is derived from an EMBL/GenBank/DDBJ whole genome shotgun (WGS) entry which is preliminary data.</text>
</comment>
<evidence type="ECO:0000313" key="1">
    <source>
        <dbReference type="EMBL" id="KRN03661.1"/>
    </source>
</evidence>
<sequence>MDKVLENLIGKHCLISTLQMTYVGELIAVENGVLTIRSNKLEQFINIQYIIGVNQTPTKYQKKKGFLL</sequence>
<dbReference type="AlphaFoldDB" id="A0A0R2DU18"/>
<dbReference type="RefSeq" id="WP_056974979.1">
    <property type="nucleotide sequence ID" value="NZ_AYZL01000020.1"/>
</dbReference>
<evidence type="ECO:0008006" key="3">
    <source>
        <dbReference type="Google" id="ProtNLM"/>
    </source>
</evidence>
<evidence type="ECO:0000313" key="2">
    <source>
        <dbReference type="Proteomes" id="UP000051378"/>
    </source>
</evidence>
<reference evidence="1 2" key="1">
    <citation type="journal article" date="2015" name="Genome Announc.">
        <title>Expanding the biotechnology potential of lactobacilli through comparative genomics of 213 strains and associated genera.</title>
        <authorList>
            <person name="Sun Z."/>
            <person name="Harris H.M."/>
            <person name="McCann A."/>
            <person name="Guo C."/>
            <person name="Argimon S."/>
            <person name="Zhang W."/>
            <person name="Yang X."/>
            <person name="Jeffery I.B."/>
            <person name="Cooney J.C."/>
            <person name="Kagawa T.F."/>
            <person name="Liu W."/>
            <person name="Song Y."/>
            <person name="Salvetti E."/>
            <person name="Wrobel A."/>
            <person name="Rasinkangas P."/>
            <person name="Parkhill J."/>
            <person name="Rea M.C."/>
            <person name="O'Sullivan O."/>
            <person name="Ritari J."/>
            <person name="Douillard F.P."/>
            <person name="Paul Ross R."/>
            <person name="Yang R."/>
            <person name="Briner A.E."/>
            <person name="Felis G.E."/>
            <person name="de Vos W.M."/>
            <person name="Barrangou R."/>
            <person name="Klaenhammer T.R."/>
            <person name="Caufield P.W."/>
            <person name="Cui Y."/>
            <person name="Zhang H."/>
            <person name="O'Toole P.W."/>
        </authorList>
    </citation>
    <scope>NUCLEOTIDE SEQUENCE [LARGE SCALE GENOMIC DNA]</scope>
    <source>
        <strain evidence="1 2">DSM 23037</strain>
    </source>
</reference>
<keyword evidence="2" id="KW-1185">Reference proteome</keyword>
<organism evidence="1 2">
    <name type="scientific">Holzapfeliella floricola DSM 23037 = JCM 16512</name>
    <dbReference type="NCBI Taxonomy" id="1423744"/>
    <lineage>
        <taxon>Bacteria</taxon>
        <taxon>Bacillati</taxon>
        <taxon>Bacillota</taxon>
        <taxon>Bacilli</taxon>
        <taxon>Lactobacillales</taxon>
        <taxon>Lactobacillaceae</taxon>
        <taxon>Holzapfeliella</taxon>
    </lineage>
</organism>
<protein>
    <recommendedName>
        <fullName evidence="3">DUF2642 domain-containing protein</fullName>
    </recommendedName>
</protein>
<gene>
    <name evidence="1" type="ORF">FC86_GL000768</name>
</gene>
<name>A0A0R2DU18_9LACO</name>
<proteinExistence type="predicted"/>
<dbReference type="EMBL" id="AYZL01000020">
    <property type="protein sequence ID" value="KRN03661.1"/>
    <property type="molecule type" value="Genomic_DNA"/>
</dbReference>
<accession>A0A0R2DU18</accession>
<dbReference type="PATRIC" id="fig|1423744.4.peg.788"/>